<dbReference type="InterPro" id="IPR036178">
    <property type="entry name" value="Formintransfe-cycloase-like_sf"/>
</dbReference>
<dbReference type="RefSeq" id="WP_012642123.1">
    <property type="nucleotide sequence ID" value="NC_011959.1"/>
</dbReference>
<dbReference type="KEGG" id="tro:trd_0735"/>
<evidence type="ECO:0000259" key="1">
    <source>
        <dbReference type="Pfam" id="PF04961"/>
    </source>
</evidence>
<dbReference type="InterPro" id="IPR007044">
    <property type="entry name" value="Cyclodeamin/CycHdrlase"/>
</dbReference>
<name>B9KZ24_THERP</name>
<feature type="domain" description="Cyclodeaminase/cyclohydrolase" evidence="1">
    <location>
        <begin position="13"/>
        <end position="170"/>
    </location>
</feature>
<dbReference type="GO" id="GO:0003824">
    <property type="term" value="F:catalytic activity"/>
    <property type="evidence" value="ECO:0007669"/>
    <property type="project" value="InterPro"/>
</dbReference>
<dbReference type="EMBL" id="CP001275">
    <property type="protein sequence ID" value="ACM04697.1"/>
    <property type="molecule type" value="Genomic_DNA"/>
</dbReference>
<sequence length="192" mass="20653">MVLDREGSIADWTVTQLVERMRRPRYRCGGGVAACLSIAQAAALTDLVRRAAKQQLPREVADTLAEDLERIAASALAQAERDRVALDELLSALRMDQRSPSATVAAERASTVPLETADLGLALSALIRSVLPHTPSFAASDLEAARALCRAGIEAALAMARANLPLLSPERAEVLQREILQRRALLSEHAQA</sequence>
<organism evidence="2 3">
    <name type="scientific">Thermomicrobium roseum (strain ATCC 27502 / DSM 5159 / P-2)</name>
    <dbReference type="NCBI Taxonomy" id="309801"/>
    <lineage>
        <taxon>Bacteria</taxon>
        <taxon>Pseudomonadati</taxon>
        <taxon>Thermomicrobiota</taxon>
        <taxon>Thermomicrobia</taxon>
        <taxon>Thermomicrobiales</taxon>
        <taxon>Thermomicrobiaceae</taxon>
        <taxon>Thermomicrobium</taxon>
    </lineage>
</organism>
<dbReference type="Proteomes" id="UP000000447">
    <property type="component" value="Chromosome"/>
</dbReference>
<dbReference type="Gene3D" id="1.20.120.680">
    <property type="entry name" value="Formiminotetrahydrofolate cyclodeaminase monomer, up-and-down helical bundle"/>
    <property type="match status" value="1"/>
</dbReference>
<dbReference type="eggNOG" id="COG3404">
    <property type="taxonomic scope" value="Bacteria"/>
</dbReference>
<dbReference type="Pfam" id="PF04961">
    <property type="entry name" value="FTCD_C"/>
    <property type="match status" value="1"/>
</dbReference>
<evidence type="ECO:0000313" key="2">
    <source>
        <dbReference type="EMBL" id="ACM04697.1"/>
    </source>
</evidence>
<reference evidence="2 3" key="1">
    <citation type="journal article" date="2009" name="PLoS ONE">
        <title>Complete genome sequence of the aerobic CO-oxidizing thermophile Thermomicrobium roseum.</title>
        <authorList>
            <person name="Wu D."/>
            <person name="Raymond J."/>
            <person name="Wu M."/>
            <person name="Chatterji S."/>
            <person name="Ren Q."/>
            <person name="Graham J.E."/>
            <person name="Bryant D.A."/>
            <person name="Robb F."/>
            <person name="Colman A."/>
            <person name="Tallon L.J."/>
            <person name="Badger J.H."/>
            <person name="Madupu R."/>
            <person name="Ward N.L."/>
            <person name="Eisen J.A."/>
        </authorList>
    </citation>
    <scope>NUCLEOTIDE SEQUENCE [LARGE SCALE GENOMIC DNA]</scope>
    <source>
        <strain evidence="3">ATCC 27502 / DSM 5159 / P-2</strain>
    </source>
</reference>
<protein>
    <recommendedName>
        <fullName evidence="1">Cyclodeaminase/cyclohydrolase domain-containing protein</fullName>
    </recommendedName>
</protein>
<accession>B9KZ24</accession>
<evidence type="ECO:0000313" key="3">
    <source>
        <dbReference type="Proteomes" id="UP000000447"/>
    </source>
</evidence>
<proteinExistence type="predicted"/>
<dbReference type="SUPFAM" id="SSF101262">
    <property type="entry name" value="Methenyltetrahydrofolate cyclohydrolase-like"/>
    <property type="match status" value="1"/>
</dbReference>
<dbReference type="HOGENOM" id="CLU_1414576_0_0_0"/>
<keyword evidence="3" id="KW-1185">Reference proteome</keyword>
<gene>
    <name evidence="2" type="ordered locus">trd_0735</name>
</gene>
<dbReference type="STRING" id="309801.trd_0735"/>
<dbReference type="AlphaFoldDB" id="B9KZ24"/>